<dbReference type="Proteomes" id="UP000196138">
    <property type="component" value="Chromosome"/>
</dbReference>
<keyword evidence="3" id="KW-0813">Transport</keyword>
<feature type="transmembrane region" description="Helical" evidence="8">
    <location>
        <begin position="110"/>
        <end position="128"/>
    </location>
</feature>
<comment type="subcellular location">
    <subcellularLocation>
        <location evidence="1 8">Cell membrane</location>
        <topology evidence="1 8">Multi-pass membrane protein</topology>
    </subcellularLocation>
</comment>
<evidence type="ECO:0000256" key="2">
    <source>
        <dbReference type="ARBA" id="ARBA00009142"/>
    </source>
</evidence>
<comment type="similarity">
    <text evidence="2 8">Belongs to the 4-toluene sulfonate uptake permease (TSUP) (TC 2.A.102) family.</text>
</comment>
<feature type="transmembrane region" description="Helical" evidence="8">
    <location>
        <begin position="176"/>
        <end position="198"/>
    </location>
</feature>
<keyword evidence="7 8" id="KW-0472">Membrane</keyword>
<dbReference type="GO" id="GO:0005886">
    <property type="term" value="C:plasma membrane"/>
    <property type="evidence" value="ECO:0007669"/>
    <property type="project" value="UniProtKB-SubCell"/>
</dbReference>
<accession>A0A1Y0ES88</accession>
<dbReference type="EMBL" id="CP021455">
    <property type="protein sequence ID" value="ARU06534.1"/>
    <property type="molecule type" value="Genomic_DNA"/>
</dbReference>
<name>A0A1Y0ES88_9BURK</name>
<sequence>MFTALTVSSSSAPGSTLPWLLASFIAAGLVKGVTGMGLPTVAMGLLGSVMGAPAAAALLLVPSAVTNLWQLFAGPALRPLLRRLGTLVLGICVGTVAGSAWLVQVDARWSSLALGTALVVYAGYSMLAPPLTVPPRWEAWLSPLVGLLTGVITGVTGVFVMPAVPYLQALRLDKEALVQALGLSFTVSTAALAAGLATHDALQPAQLTLSTLAVAPALLGMWLGQRLRHRISPRAFLVCFRVFLLLLGLSMVWRVV</sequence>
<dbReference type="RefSeq" id="WP_087283829.1">
    <property type="nucleotide sequence ID" value="NZ_CP021455.1"/>
</dbReference>
<feature type="transmembrane region" description="Helical" evidence="8">
    <location>
        <begin position="235"/>
        <end position="253"/>
    </location>
</feature>
<keyword evidence="10" id="KW-1185">Reference proteome</keyword>
<evidence type="ECO:0000256" key="4">
    <source>
        <dbReference type="ARBA" id="ARBA00022475"/>
    </source>
</evidence>
<evidence type="ECO:0000256" key="5">
    <source>
        <dbReference type="ARBA" id="ARBA00022692"/>
    </source>
</evidence>
<dbReference type="InterPro" id="IPR052017">
    <property type="entry name" value="TSUP"/>
</dbReference>
<dbReference type="OrthoDB" id="9800873at2"/>
<feature type="transmembrane region" description="Helical" evidence="8">
    <location>
        <begin position="140"/>
        <end position="164"/>
    </location>
</feature>
<dbReference type="InterPro" id="IPR002781">
    <property type="entry name" value="TM_pro_TauE-like"/>
</dbReference>
<feature type="transmembrane region" description="Helical" evidence="8">
    <location>
        <begin position="84"/>
        <end position="103"/>
    </location>
</feature>
<keyword evidence="6 8" id="KW-1133">Transmembrane helix</keyword>
<evidence type="ECO:0000256" key="7">
    <source>
        <dbReference type="ARBA" id="ARBA00023136"/>
    </source>
</evidence>
<dbReference type="PANTHER" id="PTHR30269">
    <property type="entry name" value="TRANSMEMBRANE PROTEIN YFCA"/>
    <property type="match status" value="1"/>
</dbReference>
<feature type="transmembrane region" description="Helical" evidence="8">
    <location>
        <begin position="204"/>
        <end position="223"/>
    </location>
</feature>
<reference evidence="9 10" key="1">
    <citation type="submission" date="2017-05" db="EMBL/GenBank/DDBJ databases">
        <authorList>
            <person name="Song R."/>
            <person name="Chenine A.L."/>
            <person name="Ruprecht R.M."/>
        </authorList>
    </citation>
    <scope>NUCLEOTIDE SEQUENCE [LARGE SCALE GENOMIC DNA]</scope>
    <source>
        <strain evidence="9 10">DSM 26136</strain>
    </source>
</reference>
<keyword evidence="5 8" id="KW-0812">Transmembrane</keyword>
<evidence type="ECO:0000256" key="8">
    <source>
        <dbReference type="RuleBase" id="RU363041"/>
    </source>
</evidence>
<dbReference type="AlphaFoldDB" id="A0A1Y0ES88"/>
<feature type="transmembrane region" description="Helical" evidence="8">
    <location>
        <begin position="12"/>
        <end position="30"/>
    </location>
</feature>
<organism evidence="9 10">
    <name type="scientific">Comamonas serinivorans</name>
    <dbReference type="NCBI Taxonomy" id="1082851"/>
    <lineage>
        <taxon>Bacteria</taxon>
        <taxon>Pseudomonadati</taxon>
        <taxon>Pseudomonadota</taxon>
        <taxon>Betaproteobacteria</taxon>
        <taxon>Burkholderiales</taxon>
        <taxon>Comamonadaceae</taxon>
        <taxon>Comamonas</taxon>
    </lineage>
</organism>
<dbReference type="PANTHER" id="PTHR30269:SF32">
    <property type="entry name" value="MEMBRANE TRANSPORTER PROTEIN-RELATED"/>
    <property type="match status" value="1"/>
</dbReference>
<evidence type="ECO:0000256" key="6">
    <source>
        <dbReference type="ARBA" id="ARBA00022989"/>
    </source>
</evidence>
<keyword evidence="4 8" id="KW-1003">Cell membrane</keyword>
<gene>
    <name evidence="9" type="ORF">CCO03_00180</name>
</gene>
<evidence type="ECO:0000256" key="3">
    <source>
        <dbReference type="ARBA" id="ARBA00022448"/>
    </source>
</evidence>
<evidence type="ECO:0000313" key="10">
    <source>
        <dbReference type="Proteomes" id="UP000196138"/>
    </source>
</evidence>
<evidence type="ECO:0000313" key="9">
    <source>
        <dbReference type="EMBL" id="ARU06534.1"/>
    </source>
</evidence>
<proteinExistence type="inferred from homology"/>
<feature type="transmembrane region" description="Helical" evidence="8">
    <location>
        <begin position="42"/>
        <end position="64"/>
    </location>
</feature>
<dbReference type="KEGG" id="cser:CCO03_00180"/>
<dbReference type="Pfam" id="PF01925">
    <property type="entry name" value="TauE"/>
    <property type="match status" value="1"/>
</dbReference>
<evidence type="ECO:0000256" key="1">
    <source>
        <dbReference type="ARBA" id="ARBA00004651"/>
    </source>
</evidence>
<protein>
    <recommendedName>
        <fullName evidence="8">Probable membrane transporter protein</fullName>
    </recommendedName>
</protein>